<dbReference type="PANTHER" id="PTHR43316">
    <property type="entry name" value="HYDROLASE, HALOACID DELAHOGENASE-RELATED"/>
    <property type="match status" value="1"/>
</dbReference>
<dbReference type="eggNOG" id="COG1011">
    <property type="taxonomic scope" value="Bacteria"/>
</dbReference>
<dbReference type="EC" id="3.8.1.2" evidence="3"/>
<dbReference type="InterPro" id="IPR023214">
    <property type="entry name" value="HAD_sf"/>
</dbReference>
<dbReference type="OrthoDB" id="9785638at2"/>
<dbReference type="PRINTS" id="PR00413">
    <property type="entry name" value="HADHALOGNASE"/>
</dbReference>
<dbReference type="STRING" id="395965.Msil_3008"/>
<gene>
    <name evidence="4" type="ordered locus">Msil_3008</name>
</gene>
<dbReference type="InterPro" id="IPR023198">
    <property type="entry name" value="PGP-like_dom2"/>
</dbReference>
<dbReference type="SFLD" id="SFLDS00003">
    <property type="entry name" value="Haloacid_Dehalogenase"/>
    <property type="match status" value="1"/>
</dbReference>
<dbReference type="NCBIfam" id="TIGR01428">
    <property type="entry name" value="HAD_type_II"/>
    <property type="match status" value="1"/>
</dbReference>
<evidence type="ECO:0000313" key="4">
    <source>
        <dbReference type="EMBL" id="ACK51919.1"/>
    </source>
</evidence>
<sequence>MPDASLLGANVKALFFDVFGTLVDWRSGVAREAEAILGPLGYRLDWPAFADAWRGEYQTGLEDVRSGRIAFAKLDVIHRRNLDRILPRFGLEGAPEAALGELNLAWRRLDAWPDVAAGLGVLREAFLIAPVSNGNISLLVALARRNGFPFDAILGAEIARAYKPAPEAYLAAAAAFDLPPSACLMVAAHSDDLSAAAACGLRTAHIARPLEFGPGGEGESAPKTRTDLAAADIGDLARLLRATEESKP</sequence>
<proteinExistence type="inferred from homology"/>
<evidence type="ECO:0000256" key="2">
    <source>
        <dbReference type="ARBA" id="ARBA00022801"/>
    </source>
</evidence>
<dbReference type="SUPFAM" id="SSF56784">
    <property type="entry name" value="HAD-like"/>
    <property type="match status" value="1"/>
</dbReference>
<dbReference type="Gene3D" id="1.10.150.240">
    <property type="entry name" value="Putative phosphatase, domain 2"/>
    <property type="match status" value="1"/>
</dbReference>
<evidence type="ECO:0000313" key="5">
    <source>
        <dbReference type="Proteomes" id="UP000002257"/>
    </source>
</evidence>
<reference evidence="4 5" key="1">
    <citation type="journal article" date="2010" name="J. Bacteriol.">
        <title>Complete genome sequence of the aerobic facultative methanotroph Methylocella silvestris BL2.</title>
        <authorList>
            <person name="Chen Y."/>
            <person name="Crombie A."/>
            <person name="Rahman M.T."/>
            <person name="Dedysh S.N."/>
            <person name="Liesack W."/>
            <person name="Stott M.B."/>
            <person name="Alam M."/>
            <person name="Theisen A.R."/>
            <person name="Murrell J.C."/>
            <person name="Dunfield P.F."/>
        </authorList>
    </citation>
    <scope>NUCLEOTIDE SEQUENCE [LARGE SCALE GENOMIC DNA]</scope>
    <source>
        <strain evidence="5">DSM 15510 / CIP 108128 / LMG 27833 / NCIMB 13906 / BL2</strain>
    </source>
</reference>
<comment type="catalytic activity">
    <reaction evidence="3">
        <text>an (S)-2-haloacid + H2O = a (2R)-2-hydroxycarboxylate + a halide anion + H(+)</text>
        <dbReference type="Rhea" id="RHEA:11192"/>
        <dbReference type="ChEBI" id="CHEBI:15377"/>
        <dbReference type="ChEBI" id="CHEBI:15378"/>
        <dbReference type="ChEBI" id="CHEBI:16042"/>
        <dbReference type="ChEBI" id="CHEBI:58314"/>
        <dbReference type="ChEBI" id="CHEBI:137405"/>
        <dbReference type="EC" id="3.8.1.2"/>
    </reaction>
</comment>
<dbReference type="AlphaFoldDB" id="B8EKP1"/>
<dbReference type="Pfam" id="PF00702">
    <property type="entry name" value="Hydrolase"/>
    <property type="match status" value="1"/>
</dbReference>
<keyword evidence="5" id="KW-1185">Reference proteome</keyword>
<dbReference type="NCBIfam" id="TIGR01493">
    <property type="entry name" value="HAD-SF-IA-v2"/>
    <property type="match status" value="1"/>
</dbReference>
<dbReference type="Gene3D" id="3.40.50.1000">
    <property type="entry name" value="HAD superfamily/HAD-like"/>
    <property type="match status" value="1"/>
</dbReference>
<name>B8EKP1_METSB</name>
<dbReference type="InterPro" id="IPR036412">
    <property type="entry name" value="HAD-like_sf"/>
</dbReference>
<dbReference type="InterPro" id="IPR006328">
    <property type="entry name" value="2-HAD"/>
</dbReference>
<accession>B8EKP1</accession>
<dbReference type="RefSeq" id="WP_012591988.1">
    <property type="nucleotide sequence ID" value="NC_011666.1"/>
</dbReference>
<comment type="similarity">
    <text evidence="1 3">Belongs to the HAD-like hydrolase superfamily. S-2-haloalkanoic acid dehalogenase family.</text>
</comment>
<keyword evidence="2 3" id="KW-0378">Hydrolase</keyword>
<dbReference type="EMBL" id="CP001280">
    <property type="protein sequence ID" value="ACK51919.1"/>
    <property type="molecule type" value="Genomic_DNA"/>
</dbReference>
<dbReference type="HOGENOM" id="CLU_045011_3_0_5"/>
<dbReference type="InterPro" id="IPR006439">
    <property type="entry name" value="HAD-SF_hydro_IA"/>
</dbReference>
<organism evidence="4 5">
    <name type="scientific">Methylocella silvestris (strain DSM 15510 / CIP 108128 / LMG 27833 / NCIMB 13906 / BL2)</name>
    <dbReference type="NCBI Taxonomy" id="395965"/>
    <lineage>
        <taxon>Bacteria</taxon>
        <taxon>Pseudomonadati</taxon>
        <taxon>Pseudomonadota</taxon>
        <taxon>Alphaproteobacteria</taxon>
        <taxon>Hyphomicrobiales</taxon>
        <taxon>Beijerinckiaceae</taxon>
        <taxon>Methylocella</taxon>
    </lineage>
</organism>
<dbReference type="GO" id="GO:0018784">
    <property type="term" value="F:(S)-2-haloacid dehalogenase activity"/>
    <property type="evidence" value="ECO:0007669"/>
    <property type="project" value="UniProtKB-UniRule"/>
</dbReference>
<dbReference type="SFLD" id="SFLDG01129">
    <property type="entry name" value="C1.5:_HAD__Beta-PGM__Phosphata"/>
    <property type="match status" value="1"/>
</dbReference>
<dbReference type="PANTHER" id="PTHR43316:SF3">
    <property type="entry name" value="HALOACID DEHALOGENASE, TYPE II (AFU_ORTHOLOGUE AFUA_2G07750)-RELATED"/>
    <property type="match status" value="1"/>
</dbReference>
<evidence type="ECO:0000256" key="3">
    <source>
        <dbReference type="RuleBase" id="RU368077"/>
    </source>
</evidence>
<protein>
    <recommendedName>
        <fullName evidence="3">(S)-2-haloacid dehalogenase</fullName>
        <ecNumber evidence="3">3.8.1.2</ecNumber>
    </recommendedName>
    <alternativeName>
        <fullName evidence="3">2-haloalkanoic acid dehalogenase</fullName>
    </alternativeName>
    <alternativeName>
        <fullName evidence="3">Halocarboxylic acid halidohydrolase</fullName>
    </alternativeName>
    <alternativeName>
        <fullName evidence="3">L-2-haloacid dehalogenase</fullName>
    </alternativeName>
</protein>
<dbReference type="Proteomes" id="UP000002257">
    <property type="component" value="Chromosome"/>
</dbReference>
<dbReference type="KEGG" id="msl:Msil_3008"/>
<dbReference type="InterPro" id="IPR051540">
    <property type="entry name" value="S-2-haloacid_dehalogenase"/>
</dbReference>
<evidence type="ECO:0000256" key="1">
    <source>
        <dbReference type="ARBA" id="ARBA00008106"/>
    </source>
</evidence>
<comment type="function">
    <text evidence="3">Catalyzes the hydrolytic dehalogenation of small (S)-2-haloalkanoic acids to yield the corresponding (R)-2-hydroxyalkanoic acids.</text>
</comment>